<evidence type="ECO:0000256" key="2">
    <source>
        <dbReference type="ARBA" id="ARBA00022833"/>
    </source>
</evidence>
<dbReference type="PANTHER" id="PTHR11079">
    <property type="entry name" value="CYTOSINE DEAMINASE FAMILY MEMBER"/>
    <property type="match status" value="1"/>
</dbReference>
<evidence type="ECO:0000313" key="4">
    <source>
        <dbReference type="EMBL" id="RPD42258.1"/>
    </source>
</evidence>
<name>A0A3N4MF82_9BACT</name>
<gene>
    <name evidence="4" type="ORF">EG028_03520</name>
</gene>
<evidence type="ECO:0000259" key="3">
    <source>
        <dbReference type="PROSITE" id="PS51747"/>
    </source>
</evidence>
<dbReference type="GO" id="GO:0016787">
    <property type="term" value="F:hydrolase activity"/>
    <property type="evidence" value="ECO:0007669"/>
    <property type="project" value="InterPro"/>
</dbReference>
<dbReference type="Gene3D" id="3.40.140.10">
    <property type="entry name" value="Cytidine Deaminase, domain 2"/>
    <property type="match status" value="1"/>
</dbReference>
<protein>
    <submittedName>
        <fullName evidence="4">Nucleoside deaminase</fullName>
    </submittedName>
</protein>
<evidence type="ECO:0000256" key="1">
    <source>
        <dbReference type="ARBA" id="ARBA00022723"/>
    </source>
</evidence>
<evidence type="ECO:0000313" key="5">
    <source>
        <dbReference type="Proteomes" id="UP000279089"/>
    </source>
</evidence>
<dbReference type="AlphaFoldDB" id="A0A3N4MF82"/>
<dbReference type="PROSITE" id="PS51747">
    <property type="entry name" value="CYT_DCMP_DEAMINASES_2"/>
    <property type="match status" value="1"/>
</dbReference>
<keyword evidence="2" id="KW-0862">Zinc</keyword>
<dbReference type="InterPro" id="IPR002125">
    <property type="entry name" value="CMP_dCMP_dom"/>
</dbReference>
<feature type="domain" description="CMP/dCMP-type deaminase" evidence="3">
    <location>
        <begin position="2"/>
        <end position="109"/>
    </location>
</feature>
<dbReference type="EMBL" id="RMBX01000002">
    <property type="protein sequence ID" value="RPD42258.1"/>
    <property type="molecule type" value="Genomic_DNA"/>
</dbReference>
<dbReference type="Pfam" id="PF00383">
    <property type="entry name" value="dCMP_cyt_deam_1"/>
    <property type="match status" value="1"/>
</dbReference>
<dbReference type="InterPro" id="IPR016193">
    <property type="entry name" value="Cytidine_deaminase-like"/>
</dbReference>
<dbReference type="PANTHER" id="PTHR11079:SF162">
    <property type="entry name" value="RIBOFLAVIN BIOSYNTHESIS PROTEIN PYRD, CHLOROPLASTIC"/>
    <property type="match status" value="1"/>
</dbReference>
<dbReference type="SUPFAM" id="SSF53927">
    <property type="entry name" value="Cytidine deaminase-like"/>
    <property type="match status" value="1"/>
</dbReference>
<keyword evidence="1" id="KW-0479">Metal-binding</keyword>
<proteinExistence type="predicted"/>
<accession>A0A3N4MF82</accession>
<organism evidence="4 5">
    <name type="scientific">Chitinophaga barathri</name>
    <dbReference type="NCBI Taxonomy" id="1647451"/>
    <lineage>
        <taxon>Bacteria</taxon>
        <taxon>Pseudomonadati</taxon>
        <taxon>Bacteroidota</taxon>
        <taxon>Chitinophagia</taxon>
        <taxon>Chitinophagales</taxon>
        <taxon>Chitinophagaceae</taxon>
        <taxon>Chitinophaga</taxon>
    </lineage>
</organism>
<dbReference type="RefSeq" id="WP_120515597.1">
    <property type="nucleotide sequence ID" value="NZ_QXZY01000003.1"/>
</dbReference>
<dbReference type="Proteomes" id="UP000279089">
    <property type="component" value="Unassembled WGS sequence"/>
</dbReference>
<dbReference type="PROSITE" id="PS00903">
    <property type="entry name" value="CYT_DCMP_DEAMINASES_1"/>
    <property type="match status" value="1"/>
</dbReference>
<dbReference type="InterPro" id="IPR016192">
    <property type="entry name" value="APOBEC/CMP_deaminase_Zn-bd"/>
</dbReference>
<sequence length="132" mass="14157">MSGHHKYMERCLELAAMAKAAGESPVGSVIVKDGLIIGEAIEQSKTLKDITRHAEVMAILDAIGKGYQLAGATLYSNVEPCMLCSYVIRHHRIATVVFSKACGELGGTNPKFNLLTTNELASWGDAPEVIVL</sequence>
<keyword evidence="5" id="KW-1185">Reference proteome</keyword>
<dbReference type="GO" id="GO:0008270">
    <property type="term" value="F:zinc ion binding"/>
    <property type="evidence" value="ECO:0007669"/>
    <property type="project" value="InterPro"/>
</dbReference>
<comment type="caution">
    <text evidence="4">The sequence shown here is derived from an EMBL/GenBank/DDBJ whole genome shotgun (WGS) entry which is preliminary data.</text>
</comment>
<dbReference type="CDD" id="cd01285">
    <property type="entry name" value="nucleoside_deaminase"/>
    <property type="match status" value="1"/>
</dbReference>
<dbReference type="OrthoDB" id="9802676at2"/>
<reference evidence="5" key="1">
    <citation type="submission" date="2018-11" db="EMBL/GenBank/DDBJ databases">
        <title>Chitinophaga lutea sp.nov., isolate from arsenic contaminated soil.</title>
        <authorList>
            <person name="Zong Y."/>
        </authorList>
    </citation>
    <scope>NUCLEOTIDE SEQUENCE [LARGE SCALE GENOMIC DNA]</scope>
    <source>
        <strain evidence="5">YLT18</strain>
    </source>
</reference>